<organism evidence="1 2">
    <name type="scientific">Diatrype stigma</name>
    <dbReference type="NCBI Taxonomy" id="117547"/>
    <lineage>
        <taxon>Eukaryota</taxon>
        <taxon>Fungi</taxon>
        <taxon>Dikarya</taxon>
        <taxon>Ascomycota</taxon>
        <taxon>Pezizomycotina</taxon>
        <taxon>Sordariomycetes</taxon>
        <taxon>Xylariomycetidae</taxon>
        <taxon>Xylariales</taxon>
        <taxon>Diatrypaceae</taxon>
        <taxon>Diatrype</taxon>
    </lineage>
</organism>
<comment type="caution">
    <text evidence="1">The sequence shown here is derived from an EMBL/GenBank/DDBJ whole genome shotgun (WGS) entry which is preliminary data.</text>
</comment>
<dbReference type="EMBL" id="JAKJXP020000006">
    <property type="protein sequence ID" value="KAK7756538.1"/>
    <property type="molecule type" value="Genomic_DNA"/>
</dbReference>
<evidence type="ECO:0000313" key="1">
    <source>
        <dbReference type="EMBL" id="KAK7756538.1"/>
    </source>
</evidence>
<dbReference type="AlphaFoldDB" id="A0AAN9UY64"/>
<accession>A0AAN9UY64</accession>
<gene>
    <name evidence="1" type="ORF">SLS62_001374</name>
</gene>
<proteinExistence type="predicted"/>
<dbReference type="Proteomes" id="UP001320420">
    <property type="component" value="Unassembled WGS sequence"/>
</dbReference>
<reference evidence="1 2" key="1">
    <citation type="submission" date="2024-02" db="EMBL/GenBank/DDBJ databases">
        <title>De novo assembly and annotation of 12 fungi associated with fruit tree decline syndrome in Ontario, Canada.</title>
        <authorList>
            <person name="Sulman M."/>
            <person name="Ellouze W."/>
            <person name="Ilyukhin E."/>
        </authorList>
    </citation>
    <scope>NUCLEOTIDE SEQUENCE [LARGE SCALE GENOMIC DNA]</scope>
    <source>
        <strain evidence="1 2">M11/M66-122</strain>
    </source>
</reference>
<evidence type="ECO:0000313" key="2">
    <source>
        <dbReference type="Proteomes" id="UP001320420"/>
    </source>
</evidence>
<name>A0AAN9UY64_9PEZI</name>
<sequence length="499" mass="52719">MAQDAPLFVQGGLEDATATDDSYNTGGTISLNGFTITVPINVLVQFPAAWVPWKDFVEDKEAMIGYEIEAIGNFVNGEPIAAQIVAYEFFEGMSSGFIESIDHEGGTMKIAAGPTLRISDPNAVFSVGFAEAPFFTADDESPSISSFSGFPMCIPRNSSDPACPASNRPFQGSGAFTAPDPLSMAPFLPGDFVTFQGIRRGNEMICFSIIAENVQILTLGDMVYVRMELGLLGISSFNPNTELAESRFIGFVSNSRATAALYAMDYDPCTGAVTDRILAAIGLRGGANEQNKFEYRADLLSGYAREYRVVTEIDGVPKTRTTKNNLLAGTYVQPVNVWVPAEQAIPGTPPPPYDFSQMPWLTQGVGVDAAGNLWGALDPFPQSGVLIDPPDCSGATFRGGEVDTNWVPSATLLNGTLPLNSTTPTTTTTTTTTAALADTTPSSNSASAVVEVDPTSATADGSATVVAVAAPQKRSVSSGRWLAKARIEADASTNQTVVN</sequence>
<protein>
    <submittedName>
        <fullName evidence="1">Uncharacterized protein</fullName>
    </submittedName>
</protein>
<keyword evidence="2" id="KW-1185">Reference proteome</keyword>